<comment type="caution">
    <text evidence="2">The sequence shown here is derived from an EMBL/GenBank/DDBJ whole genome shotgun (WGS) entry which is preliminary data.</text>
</comment>
<sequence>MSYTEVTAKAKESSTGNFTVTGSSLPVSMVVGATELSVQTPGIASSEGSAKAFVQRLCQKVISDPTKDNGRSSLLDTRSKDFNRDMASINEPEMCLLASIESEHTDKDWKVSQYTKLLP</sequence>
<organism evidence="2 3">
    <name type="scientific">Parelaphostrongylus tenuis</name>
    <name type="common">Meningeal worm</name>
    <dbReference type="NCBI Taxonomy" id="148309"/>
    <lineage>
        <taxon>Eukaryota</taxon>
        <taxon>Metazoa</taxon>
        <taxon>Ecdysozoa</taxon>
        <taxon>Nematoda</taxon>
        <taxon>Chromadorea</taxon>
        <taxon>Rhabditida</taxon>
        <taxon>Rhabditina</taxon>
        <taxon>Rhabditomorpha</taxon>
        <taxon>Strongyloidea</taxon>
        <taxon>Metastrongylidae</taxon>
        <taxon>Parelaphostrongylus</taxon>
    </lineage>
</organism>
<dbReference type="EMBL" id="JAHQIW010004463">
    <property type="protein sequence ID" value="KAJ1362511.1"/>
    <property type="molecule type" value="Genomic_DNA"/>
</dbReference>
<protein>
    <submittedName>
        <fullName evidence="2">Uncharacterized protein</fullName>
    </submittedName>
</protein>
<evidence type="ECO:0000313" key="2">
    <source>
        <dbReference type="EMBL" id="KAJ1362511.1"/>
    </source>
</evidence>
<name>A0AAD5N5A2_PARTN</name>
<gene>
    <name evidence="2" type="ORF">KIN20_022093</name>
</gene>
<reference evidence="2" key="1">
    <citation type="submission" date="2021-06" db="EMBL/GenBank/DDBJ databases">
        <title>Parelaphostrongylus tenuis whole genome reference sequence.</title>
        <authorList>
            <person name="Garwood T.J."/>
            <person name="Larsen P.A."/>
            <person name="Fountain-Jones N.M."/>
            <person name="Garbe J.R."/>
            <person name="Macchietto M.G."/>
            <person name="Kania S.A."/>
            <person name="Gerhold R.W."/>
            <person name="Richards J.E."/>
            <person name="Wolf T.M."/>
        </authorList>
    </citation>
    <scope>NUCLEOTIDE SEQUENCE</scope>
    <source>
        <strain evidence="2">MNPRO001-30</strain>
        <tissue evidence="2">Meninges</tissue>
    </source>
</reference>
<accession>A0AAD5N5A2</accession>
<dbReference type="AlphaFoldDB" id="A0AAD5N5A2"/>
<evidence type="ECO:0000256" key="1">
    <source>
        <dbReference type="SAM" id="MobiDB-lite"/>
    </source>
</evidence>
<evidence type="ECO:0000313" key="3">
    <source>
        <dbReference type="Proteomes" id="UP001196413"/>
    </source>
</evidence>
<keyword evidence="3" id="KW-1185">Reference proteome</keyword>
<dbReference type="Proteomes" id="UP001196413">
    <property type="component" value="Unassembled WGS sequence"/>
</dbReference>
<proteinExistence type="predicted"/>
<feature type="region of interest" description="Disordered" evidence="1">
    <location>
        <begin position="64"/>
        <end position="83"/>
    </location>
</feature>